<dbReference type="InterPro" id="IPR002083">
    <property type="entry name" value="MATH/TRAF_dom"/>
</dbReference>
<feature type="domain" description="MATH" evidence="2">
    <location>
        <begin position="1"/>
        <end position="41"/>
    </location>
</feature>
<evidence type="ECO:0000313" key="3">
    <source>
        <dbReference type="EMBL" id="CAF2173137.1"/>
    </source>
</evidence>
<dbReference type="EMBL" id="HG994361">
    <property type="protein sequence ID" value="CAF2173137.1"/>
    <property type="molecule type" value="Genomic_DNA"/>
</dbReference>
<feature type="compositionally biased region" description="Polar residues" evidence="1">
    <location>
        <begin position="74"/>
        <end position="96"/>
    </location>
</feature>
<evidence type="ECO:0000256" key="1">
    <source>
        <dbReference type="SAM" id="MobiDB-lite"/>
    </source>
</evidence>
<organism evidence="3">
    <name type="scientific">Brassica napus</name>
    <name type="common">Rape</name>
    <dbReference type="NCBI Taxonomy" id="3708"/>
    <lineage>
        <taxon>Eukaryota</taxon>
        <taxon>Viridiplantae</taxon>
        <taxon>Streptophyta</taxon>
        <taxon>Embryophyta</taxon>
        <taxon>Tracheophyta</taxon>
        <taxon>Spermatophyta</taxon>
        <taxon>Magnoliopsida</taxon>
        <taxon>eudicotyledons</taxon>
        <taxon>Gunneridae</taxon>
        <taxon>Pentapetalae</taxon>
        <taxon>rosids</taxon>
        <taxon>malvids</taxon>
        <taxon>Brassicales</taxon>
        <taxon>Brassicaceae</taxon>
        <taxon>Brassiceae</taxon>
        <taxon>Brassica</taxon>
    </lineage>
</organism>
<dbReference type="Proteomes" id="UP001295469">
    <property type="component" value="Chromosome A07"/>
</dbReference>
<dbReference type="SUPFAM" id="SSF49599">
    <property type="entry name" value="TRAF domain-like"/>
    <property type="match status" value="1"/>
</dbReference>
<name>A0A816YV25_BRANA</name>
<proteinExistence type="predicted"/>
<dbReference type="PROSITE" id="PS50144">
    <property type="entry name" value="MATH"/>
    <property type="match status" value="1"/>
</dbReference>
<sequence length="134" mass="15065">MAVGKGCFDAENNRWGFEEFLPLSKLWRYLDDYKLTIIAELDVIPAIVLPEEPVIIIEPSLRCNQADDASVSRSQVDQVSCQVEQKPENPSNQDSDNALKEIQPVKETIDVNGFEVLSCQVIMQLKETCVVPNL</sequence>
<accession>A0A816YV25</accession>
<dbReference type="AlphaFoldDB" id="A0A816YV25"/>
<feature type="region of interest" description="Disordered" evidence="1">
    <location>
        <begin position="74"/>
        <end position="98"/>
    </location>
</feature>
<gene>
    <name evidence="3" type="ORF">DARMORV10_A07P24120.1</name>
</gene>
<protein>
    <submittedName>
        <fullName evidence="3">(rape) hypothetical protein</fullName>
    </submittedName>
</protein>
<evidence type="ECO:0000259" key="2">
    <source>
        <dbReference type="PROSITE" id="PS50144"/>
    </source>
</evidence>
<reference evidence="3" key="1">
    <citation type="submission" date="2021-01" db="EMBL/GenBank/DDBJ databases">
        <authorList>
            <consortium name="Genoscope - CEA"/>
            <person name="William W."/>
        </authorList>
    </citation>
    <scope>NUCLEOTIDE SEQUENCE</scope>
</reference>